<dbReference type="GO" id="GO:0015421">
    <property type="term" value="F:ABC-type oligopeptide transporter activity"/>
    <property type="evidence" value="ECO:0007669"/>
    <property type="project" value="TreeGrafter"/>
</dbReference>
<protein>
    <submittedName>
        <fullName evidence="12">ATP-binding cassette subfamily B protein</fullName>
    </submittedName>
</protein>
<dbReference type="PROSITE" id="PS00211">
    <property type="entry name" value="ABC_TRANSPORTER_1"/>
    <property type="match status" value="1"/>
</dbReference>
<evidence type="ECO:0000256" key="6">
    <source>
        <dbReference type="ARBA" id="ARBA00022840"/>
    </source>
</evidence>
<evidence type="ECO:0000256" key="3">
    <source>
        <dbReference type="ARBA" id="ARBA00022475"/>
    </source>
</evidence>
<keyword evidence="7 9" id="KW-1133">Transmembrane helix</keyword>
<accession>A0A562RH18</accession>
<feature type="transmembrane region" description="Helical" evidence="9">
    <location>
        <begin position="60"/>
        <end position="87"/>
    </location>
</feature>
<dbReference type="InterPro" id="IPR003439">
    <property type="entry name" value="ABC_transporter-like_ATP-bd"/>
</dbReference>
<feature type="transmembrane region" description="Helical" evidence="9">
    <location>
        <begin position="254"/>
        <end position="272"/>
    </location>
</feature>
<comment type="caution">
    <text evidence="12">The sequence shown here is derived from an EMBL/GenBank/DDBJ whole genome shotgun (WGS) entry which is preliminary data.</text>
</comment>
<evidence type="ECO:0000256" key="5">
    <source>
        <dbReference type="ARBA" id="ARBA00022741"/>
    </source>
</evidence>
<dbReference type="PROSITE" id="PS50929">
    <property type="entry name" value="ABC_TM1F"/>
    <property type="match status" value="1"/>
</dbReference>
<dbReference type="InterPro" id="IPR017871">
    <property type="entry name" value="ABC_transporter-like_CS"/>
</dbReference>
<feature type="domain" description="ABC transporter" evidence="10">
    <location>
        <begin position="345"/>
        <end position="586"/>
    </location>
</feature>
<dbReference type="SMART" id="SM00382">
    <property type="entry name" value="AAA"/>
    <property type="match status" value="1"/>
</dbReference>
<keyword evidence="5" id="KW-0547">Nucleotide-binding</keyword>
<evidence type="ECO:0000259" key="10">
    <source>
        <dbReference type="PROSITE" id="PS50893"/>
    </source>
</evidence>
<dbReference type="InterPro" id="IPR027417">
    <property type="entry name" value="P-loop_NTPase"/>
</dbReference>
<keyword evidence="2" id="KW-0813">Transport</keyword>
<dbReference type="Proteomes" id="UP000318307">
    <property type="component" value="Unassembled WGS sequence"/>
</dbReference>
<dbReference type="InterPro" id="IPR036640">
    <property type="entry name" value="ABC1_TM_sf"/>
</dbReference>
<dbReference type="RefSeq" id="WP_144685666.1">
    <property type="nucleotide sequence ID" value="NZ_VLLC01000022.1"/>
</dbReference>
<dbReference type="InterPro" id="IPR011527">
    <property type="entry name" value="ABC1_TM_dom"/>
</dbReference>
<keyword evidence="6 12" id="KW-0067">ATP-binding</keyword>
<dbReference type="PANTHER" id="PTHR43394:SF1">
    <property type="entry name" value="ATP-BINDING CASSETTE SUB-FAMILY B MEMBER 10, MITOCHONDRIAL"/>
    <property type="match status" value="1"/>
</dbReference>
<dbReference type="Gene3D" id="3.40.50.300">
    <property type="entry name" value="P-loop containing nucleotide triphosphate hydrolases"/>
    <property type="match status" value="1"/>
</dbReference>
<evidence type="ECO:0000259" key="11">
    <source>
        <dbReference type="PROSITE" id="PS50929"/>
    </source>
</evidence>
<sequence length="598" mass="67004">MLRLDRAVLFVFRAAPWISLAALVLSLISGLLPLAGLYLIKLIVDGLTLVVQSGDSGDFYPVFYLVVLAGLVAIAQHLLASLSAYLASSQGMKVSDYVLDVLHKKSVELDLSFYENPKYYNTLYRAQQEGPYRPGKIVSGLTNVFQNFFSLLAIGGLLLFLHWGFALILVLAVLPSLFVRFMFSGILYKWYQKKTPLEREAGYLSWLLTGYPNAREIRLFNLGGWFSGLFSEIRSKLRIEELGIQKKQHLCEGLAAALSAAAVFTAMGYAVYQAGTGKMTIGDMVMFYQAFQRGMTHLKGFFEGLAGLYEDNLFISYFYDFLDLQTEIKDVDNPSEFPDSLKSGIIFDNVSFAYPGSEEKVLKNISFEIKKGEICAVLGENGAGKSTIARLLSRLYDPVEGKIEIDSVNLKCYKITEFRKKTAVMLQDFAKYHFTVNENIRLGNIDIDRADQYLIRAAAMKAGAHDFVNRLPRGYDTVLGKMFHDGMEISQGEWQKVALARVFAKEAPIVILDEPASSMDVESEYLIFQKMKTLLKGKTGIIISHRFATVKSADKIIVLKKGEVAESGTHDSLMEKKGLYCSWYTKQMQVHTQGDTHD</sequence>
<dbReference type="InterPro" id="IPR039421">
    <property type="entry name" value="Type_1_exporter"/>
</dbReference>
<dbReference type="Pfam" id="PF00664">
    <property type="entry name" value="ABC_membrane"/>
    <property type="match status" value="1"/>
</dbReference>
<dbReference type="SUPFAM" id="SSF90123">
    <property type="entry name" value="ABC transporter transmembrane region"/>
    <property type="match status" value="1"/>
</dbReference>
<dbReference type="PROSITE" id="PS50893">
    <property type="entry name" value="ABC_TRANSPORTER_2"/>
    <property type="match status" value="1"/>
</dbReference>
<dbReference type="Pfam" id="PF00005">
    <property type="entry name" value="ABC_tran"/>
    <property type="match status" value="1"/>
</dbReference>
<evidence type="ECO:0000256" key="2">
    <source>
        <dbReference type="ARBA" id="ARBA00022448"/>
    </source>
</evidence>
<evidence type="ECO:0000313" key="13">
    <source>
        <dbReference type="Proteomes" id="UP000318307"/>
    </source>
</evidence>
<dbReference type="PANTHER" id="PTHR43394">
    <property type="entry name" value="ATP-DEPENDENT PERMEASE MDL1, MITOCHONDRIAL"/>
    <property type="match status" value="1"/>
</dbReference>
<dbReference type="GO" id="GO:0005886">
    <property type="term" value="C:plasma membrane"/>
    <property type="evidence" value="ECO:0007669"/>
    <property type="project" value="UniProtKB-SubCell"/>
</dbReference>
<comment type="subcellular location">
    <subcellularLocation>
        <location evidence="1">Cell membrane</location>
        <topology evidence="1">Multi-pass membrane protein</topology>
    </subcellularLocation>
</comment>
<keyword evidence="8 9" id="KW-0472">Membrane</keyword>
<name>A0A562RH18_9BACT</name>
<evidence type="ECO:0000256" key="7">
    <source>
        <dbReference type="ARBA" id="ARBA00022989"/>
    </source>
</evidence>
<dbReference type="OrthoDB" id="9772049at2"/>
<feature type="transmembrane region" description="Helical" evidence="9">
    <location>
        <begin position="167"/>
        <end position="188"/>
    </location>
</feature>
<dbReference type="SUPFAM" id="SSF52540">
    <property type="entry name" value="P-loop containing nucleoside triphosphate hydrolases"/>
    <property type="match status" value="1"/>
</dbReference>
<dbReference type="GO" id="GO:0016887">
    <property type="term" value="F:ATP hydrolysis activity"/>
    <property type="evidence" value="ECO:0007669"/>
    <property type="project" value="InterPro"/>
</dbReference>
<proteinExistence type="predicted"/>
<keyword evidence="13" id="KW-1185">Reference proteome</keyword>
<feature type="transmembrane region" description="Helical" evidence="9">
    <location>
        <begin position="20"/>
        <end position="40"/>
    </location>
</feature>
<dbReference type="InterPro" id="IPR003593">
    <property type="entry name" value="AAA+_ATPase"/>
</dbReference>
<evidence type="ECO:0000256" key="1">
    <source>
        <dbReference type="ARBA" id="ARBA00004651"/>
    </source>
</evidence>
<keyword evidence="3" id="KW-1003">Cell membrane</keyword>
<evidence type="ECO:0000256" key="4">
    <source>
        <dbReference type="ARBA" id="ARBA00022692"/>
    </source>
</evidence>
<gene>
    <name evidence="12" type="ORF">LZ24_02567</name>
</gene>
<dbReference type="FunFam" id="3.40.50.300:FF:000221">
    <property type="entry name" value="Multidrug ABC transporter ATP-binding protein"/>
    <property type="match status" value="1"/>
</dbReference>
<dbReference type="Gene3D" id="1.20.1560.10">
    <property type="entry name" value="ABC transporter type 1, transmembrane domain"/>
    <property type="match status" value="1"/>
</dbReference>
<evidence type="ECO:0000313" key="12">
    <source>
        <dbReference type="EMBL" id="TWI68193.1"/>
    </source>
</evidence>
<evidence type="ECO:0000256" key="8">
    <source>
        <dbReference type="ARBA" id="ARBA00023136"/>
    </source>
</evidence>
<feature type="transmembrane region" description="Helical" evidence="9">
    <location>
        <begin position="141"/>
        <end position="161"/>
    </location>
</feature>
<dbReference type="EMBL" id="VLLC01000022">
    <property type="protein sequence ID" value="TWI68193.1"/>
    <property type="molecule type" value="Genomic_DNA"/>
</dbReference>
<dbReference type="AlphaFoldDB" id="A0A562RH18"/>
<evidence type="ECO:0000256" key="9">
    <source>
        <dbReference type="SAM" id="Phobius"/>
    </source>
</evidence>
<keyword evidence="4 9" id="KW-0812">Transmembrane</keyword>
<organism evidence="12 13">
    <name type="scientific">Desulfobotulus alkaliphilus</name>
    <dbReference type="NCBI Taxonomy" id="622671"/>
    <lineage>
        <taxon>Bacteria</taxon>
        <taxon>Pseudomonadati</taxon>
        <taxon>Thermodesulfobacteriota</taxon>
        <taxon>Desulfobacteria</taxon>
        <taxon>Desulfobacterales</taxon>
        <taxon>Desulfobacteraceae</taxon>
        <taxon>Desulfobotulus</taxon>
    </lineage>
</organism>
<dbReference type="GO" id="GO:0005524">
    <property type="term" value="F:ATP binding"/>
    <property type="evidence" value="ECO:0007669"/>
    <property type="project" value="UniProtKB-KW"/>
</dbReference>
<reference evidence="12 13" key="1">
    <citation type="submission" date="2019-07" db="EMBL/GenBank/DDBJ databases">
        <title>Genome sequencing of 100 strains of the haloalkaliphilic chemolithoautotrophic sulfur-oxidizing bacterium Thioalkalivibrio.</title>
        <authorList>
            <person name="Muyzer G."/>
        </authorList>
    </citation>
    <scope>NUCLEOTIDE SEQUENCE [LARGE SCALE GENOMIC DNA]</scope>
    <source>
        <strain evidence="12 13">ASO4-4</strain>
    </source>
</reference>
<feature type="domain" description="ABC transmembrane type-1" evidence="11">
    <location>
        <begin position="20"/>
        <end position="310"/>
    </location>
</feature>